<evidence type="ECO:0000256" key="6">
    <source>
        <dbReference type="ARBA" id="ARBA00022989"/>
    </source>
</evidence>
<feature type="transmembrane region" description="Helical" evidence="8">
    <location>
        <begin position="260"/>
        <end position="285"/>
    </location>
</feature>
<dbReference type="EMBL" id="JAROCB010000002">
    <property type="protein sequence ID" value="MDN4597115.1"/>
    <property type="molecule type" value="Genomic_DNA"/>
</dbReference>
<dbReference type="PANTHER" id="PTHR33908">
    <property type="entry name" value="MANNOSYLTRANSFERASE YKCB-RELATED"/>
    <property type="match status" value="1"/>
</dbReference>
<feature type="transmembrane region" description="Helical" evidence="8">
    <location>
        <begin position="220"/>
        <end position="240"/>
    </location>
</feature>
<feature type="transmembrane region" description="Helical" evidence="8">
    <location>
        <begin position="92"/>
        <end position="113"/>
    </location>
</feature>
<evidence type="ECO:0000256" key="5">
    <source>
        <dbReference type="ARBA" id="ARBA00022692"/>
    </source>
</evidence>
<feature type="transmembrane region" description="Helical" evidence="8">
    <location>
        <begin position="333"/>
        <end position="353"/>
    </location>
</feature>
<keyword evidence="2" id="KW-1003">Cell membrane</keyword>
<comment type="subcellular location">
    <subcellularLocation>
        <location evidence="1">Cell membrane</location>
        <topology evidence="1">Multi-pass membrane protein</topology>
    </subcellularLocation>
</comment>
<feature type="transmembrane region" description="Helical" evidence="8">
    <location>
        <begin position="183"/>
        <end position="208"/>
    </location>
</feature>
<sequence>MTVLVEPDLRAGRPLRAVRPWTIALIAGLAATILCAAFSWLPSLWGDEAATLLSAKRSVGSLFGMLMHVDAVHGVYYLFMHGWIRLAGDSPFALRLPSAVAVGAAVAAVTLIAGRRGGARAAIVAGVVACVLPRLTYAGEEARSYAFTAAAAAWLTLLLLWLIDGRGRSLPAGPRRLAWLLYAAGMAVTSYLFLYTVTLLVAHGVILLASRASRRSLRAWAVSAAAVMVSLLPLAVLAYLERSQIAYLSSSPDDPSIWYYFLWFGMPWVAVPAWALVALGLWPAWRAWRRRGTLPPMPGPRAPSTRLVAAAWLFLPTGLMLVVNIVYPMYTGRYSTFAAPAAALLVAEGILVLGRMIGGDPRRTVAATAGATIVFAALCAPVYVLQRGPYAKNDSDWAEVSAAMGANARRGDAVVFDESAKPSQRPRLAMRTYPAGFAGVRDVTLRIPYYRNTWWPDQAYSVKRASELGRFDDVTRVWLIELDAQGLPGAAPDEYGLASLRALGFTETGRRIETHRSVIVELTRPAV</sequence>
<evidence type="ECO:0000256" key="4">
    <source>
        <dbReference type="ARBA" id="ARBA00022679"/>
    </source>
</evidence>
<feature type="transmembrane region" description="Helical" evidence="8">
    <location>
        <begin position="306"/>
        <end position="327"/>
    </location>
</feature>
<gene>
    <name evidence="9" type="ORF">P5G59_08175</name>
</gene>
<feature type="transmembrane region" description="Helical" evidence="8">
    <location>
        <begin position="61"/>
        <end position="80"/>
    </location>
</feature>
<evidence type="ECO:0000256" key="7">
    <source>
        <dbReference type="ARBA" id="ARBA00023136"/>
    </source>
</evidence>
<evidence type="ECO:0000256" key="2">
    <source>
        <dbReference type="ARBA" id="ARBA00022475"/>
    </source>
</evidence>
<protein>
    <submittedName>
        <fullName evidence="9">Glycosyltransferase family 39 protein</fullName>
        <ecNumber evidence="9">2.4.-.-</ecNumber>
    </submittedName>
</protein>
<proteinExistence type="predicted"/>
<keyword evidence="4 9" id="KW-0808">Transferase</keyword>
<accession>A0ABT8IWD1</accession>
<dbReference type="InterPro" id="IPR050297">
    <property type="entry name" value="LipidA_mod_glycosyltrf_83"/>
</dbReference>
<evidence type="ECO:0000256" key="1">
    <source>
        <dbReference type="ARBA" id="ARBA00004651"/>
    </source>
</evidence>
<keyword evidence="5 8" id="KW-0812">Transmembrane</keyword>
<keyword evidence="10" id="KW-1185">Reference proteome</keyword>
<reference evidence="9" key="1">
    <citation type="submission" date="2023-03" db="EMBL/GenBank/DDBJ databases">
        <title>MT1 and MT2 Draft Genomes of Novel Species.</title>
        <authorList>
            <person name="Venkateswaran K."/>
        </authorList>
    </citation>
    <scope>NUCLEOTIDE SEQUENCE</scope>
    <source>
        <strain evidence="9">F6_8S_P_1A</strain>
    </source>
</reference>
<evidence type="ECO:0000313" key="10">
    <source>
        <dbReference type="Proteomes" id="UP001174210"/>
    </source>
</evidence>
<feature type="transmembrane region" description="Helical" evidence="8">
    <location>
        <begin position="119"/>
        <end position="137"/>
    </location>
</feature>
<dbReference type="EC" id="2.4.-.-" evidence="9"/>
<feature type="transmembrane region" description="Helical" evidence="8">
    <location>
        <begin position="144"/>
        <end position="163"/>
    </location>
</feature>
<evidence type="ECO:0000256" key="8">
    <source>
        <dbReference type="SAM" id="Phobius"/>
    </source>
</evidence>
<dbReference type="Proteomes" id="UP001174210">
    <property type="component" value="Unassembled WGS sequence"/>
</dbReference>
<keyword evidence="6 8" id="KW-1133">Transmembrane helix</keyword>
<feature type="transmembrane region" description="Helical" evidence="8">
    <location>
        <begin position="365"/>
        <end position="385"/>
    </location>
</feature>
<keyword evidence="3 9" id="KW-0328">Glycosyltransferase</keyword>
<organism evidence="9 10">
    <name type="scientific">Leifsonia virtsii</name>
    <dbReference type="NCBI Taxonomy" id="3035915"/>
    <lineage>
        <taxon>Bacteria</taxon>
        <taxon>Bacillati</taxon>
        <taxon>Actinomycetota</taxon>
        <taxon>Actinomycetes</taxon>
        <taxon>Micrococcales</taxon>
        <taxon>Microbacteriaceae</taxon>
        <taxon>Leifsonia</taxon>
    </lineage>
</organism>
<dbReference type="RefSeq" id="WP_301217785.1">
    <property type="nucleotide sequence ID" value="NZ_JAROCB010000002.1"/>
</dbReference>
<keyword evidence="7 8" id="KW-0472">Membrane</keyword>
<feature type="transmembrane region" description="Helical" evidence="8">
    <location>
        <begin position="21"/>
        <end position="41"/>
    </location>
</feature>
<evidence type="ECO:0000256" key="3">
    <source>
        <dbReference type="ARBA" id="ARBA00022676"/>
    </source>
</evidence>
<dbReference type="GO" id="GO:0016757">
    <property type="term" value="F:glycosyltransferase activity"/>
    <property type="evidence" value="ECO:0007669"/>
    <property type="project" value="UniProtKB-KW"/>
</dbReference>
<evidence type="ECO:0000313" key="9">
    <source>
        <dbReference type="EMBL" id="MDN4597115.1"/>
    </source>
</evidence>
<comment type="caution">
    <text evidence="9">The sequence shown here is derived from an EMBL/GenBank/DDBJ whole genome shotgun (WGS) entry which is preliminary data.</text>
</comment>
<dbReference type="PANTHER" id="PTHR33908:SF3">
    <property type="entry name" value="UNDECAPRENYL PHOSPHATE-ALPHA-4-AMINO-4-DEOXY-L-ARABINOSE ARABINOSYL TRANSFERASE"/>
    <property type="match status" value="1"/>
</dbReference>
<name>A0ABT8IWD1_9MICO</name>